<keyword evidence="5 10" id="KW-0663">Pyridoxal phosphate</keyword>
<keyword evidence="13" id="KW-1185">Reference proteome</keyword>
<dbReference type="Gene3D" id="3.20.20.70">
    <property type="entry name" value="Aldolase class I"/>
    <property type="match status" value="1"/>
</dbReference>
<accession>A0AAW7Z998</accession>
<reference evidence="12" key="1">
    <citation type="journal article" date="2023" name="J. Hazard. Mater.">
        <title>Anaerobic biodegradation of pyrene and benzo[a]pyrene by a new sulfate-reducing Desulforamulus aquiferis strain DSA.</title>
        <authorList>
            <person name="Zhang Z."/>
            <person name="Sun J."/>
            <person name="Gong X."/>
            <person name="Wang C."/>
            <person name="Wang H."/>
        </authorList>
    </citation>
    <scope>NUCLEOTIDE SEQUENCE</scope>
    <source>
        <strain evidence="12">DSA</strain>
    </source>
</reference>
<evidence type="ECO:0000313" key="12">
    <source>
        <dbReference type="EMBL" id="MDO7786001.1"/>
    </source>
</evidence>
<evidence type="ECO:0000256" key="6">
    <source>
        <dbReference type="ARBA" id="ARBA00023004"/>
    </source>
</evidence>
<organism evidence="12 13">
    <name type="scientific">Desulforamulus aquiferis</name>
    <dbReference type="NCBI Taxonomy" id="1397668"/>
    <lineage>
        <taxon>Bacteria</taxon>
        <taxon>Bacillati</taxon>
        <taxon>Bacillota</taxon>
        <taxon>Clostridia</taxon>
        <taxon>Eubacteriales</taxon>
        <taxon>Peptococcaceae</taxon>
        <taxon>Desulforamulus</taxon>
    </lineage>
</organism>
<dbReference type="SUPFAM" id="SSF102114">
    <property type="entry name" value="Radical SAM enzymes"/>
    <property type="match status" value="1"/>
</dbReference>
<evidence type="ECO:0000256" key="1">
    <source>
        <dbReference type="ARBA" id="ARBA00001933"/>
    </source>
</evidence>
<dbReference type="SFLD" id="SFLDF00290">
    <property type="entry name" value="glutamate_2_3-aminomutase"/>
    <property type="match status" value="1"/>
</dbReference>
<dbReference type="PIRSF" id="PIRSF004911">
    <property type="entry name" value="DUF160"/>
    <property type="match status" value="1"/>
</dbReference>
<dbReference type="Pfam" id="PF12544">
    <property type="entry name" value="LAM_C"/>
    <property type="match status" value="1"/>
</dbReference>
<evidence type="ECO:0000256" key="5">
    <source>
        <dbReference type="ARBA" id="ARBA00022898"/>
    </source>
</evidence>
<dbReference type="EC" id="5.4.3.9" evidence="12"/>
<evidence type="ECO:0000256" key="7">
    <source>
        <dbReference type="ARBA" id="ARBA00023014"/>
    </source>
</evidence>
<evidence type="ECO:0000313" key="13">
    <source>
        <dbReference type="Proteomes" id="UP001172911"/>
    </source>
</evidence>
<dbReference type="InterPro" id="IPR013785">
    <property type="entry name" value="Aldolase_TIM"/>
</dbReference>
<dbReference type="GO" id="GO:0046872">
    <property type="term" value="F:metal ion binding"/>
    <property type="evidence" value="ECO:0007669"/>
    <property type="project" value="UniProtKB-KW"/>
</dbReference>
<dbReference type="GO" id="GO:0051539">
    <property type="term" value="F:4 iron, 4 sulfur cluster binding"/>
    <property type="evidence" value="ECO:0007669"/>
    <property type="project" value="UniProtKB-KW"/>
</dbReference>
<evidence type="ECO:0000256" key="3">
    <source>
        <dbReference type="ARBA" id="ARBA00022691"/>
    </source>
</evidence>
<comment type="cofactor">
    <cofactor evidence="1 10">
        <name>pyridoxal 5'-phosphate</name>
        <dbReference type="ChEBI" id="CHEBI:597326"/>
    </cofactor>
</comment>
<dbReference type="Gene3D" id="6.10.140.1170">
    <property type="match status" value="1"/>
</dbReference>
<feature type="modified residue" description="N6-(pyridoxal phosphate)lysine" evidence="10">
    <location>
        <position position="388"/>
    </location>
</feature>
<evidence type="ECO:0000256" key="9">
    <source>
        <dbReference type="PIRSR" id="PIRSR004911-1"/>
    </source>
</evidence>
<dbReference type="InterPro" id="IPR003739">
    <property type="entry name" value="Lys_aminomutase/Glu_NH3_mut"/>
</dbReference>
<dbReference type="EMBL" id="JARPTC010000002">
    <property type="protein sequence ID" value="MDO7786001.1"/>
    <property type="molecule type" value="Genomic_DNA"/>
</dbReference>
<dbReference type="SFLD" id="SFLDS00029">
    <property type="entry name" value="Radical_SAM"/>
    <property type="match status" value="1"/>
</dbReference>
<dbReference type="GO" id="GO:0016869">
    <property type="term" value="F:intramolecular aminotransferase activity"/>
    <property type="evidence" value="ECO:0007669"/>
    <property type="project" value="InterPro"/>
</dbReference>
<keyword evidence="7 9" id="KW-0411">Iron-sulfur</keyword>
<keyword evidence="3" id="KW-0949">S-adenosyl-L-methionine</keyword>
<evidence type="ECO:0000256" key="2">
    <source>
        <dbReference type="ARBA" id="ARBA00022485"/>
    </source>
</evidence>
<keyword evidence="8 12" id="KW-0413">Isomerase</keyword>
<dbReference type="Proteomes" id="UP001172911">
    <property type="component" value="Unassembled WGS sequence"/>
</dbReference>
<dbReference type="PANTHER" id="PTHR30538:SF1">
    <property type="entry name" value="L-LYSINE 2,3-AMINOMUTASE"/>
    <property type="match status" value="1"/>
</dbReference>
<dbReference type="InterPro" id="IPR058240">
    <property type="entry name" value="rSAM_sf"/>
</dbReference>
<comment type="caution">
    <text evidence="12">The sequence shown here is derived from an EMBL/GenBank/DDBJ whole genome shotgun (WGS) entry which is preliminary data.</text>
</comment>
<keyword evidence="4 9" id="KW-0479">Metal-binding</keyword>
<dbReference type="AlphaFoldDB" id="A0AAW7Z998"/>
<evidence type="ECO:0000256" key="8">
    <source>
        <dbReference type="ARBA" id="ARBA00023235"/>
    </source>
</evidence>
<dbReference type="Pfam" id="PF04055">
    <property type="entry name" value="Radical_SAM"/>
    <property type="match status" value="1"/>
</dbReference>
<reference evidence="12" key="2">
    <citation type="submission" date="2023-03" db="EMBL/GenBank/DDBJ databases">
        <authorList>
            <person name="Zhang Z."/>
        </authorList>
    </citation>
    <scope>NUCLEOTIDE SEQUENCE</scope>
    <source>
        <strain evidence="12">DSA</strain>
    </source>
</reference>
<feature type="binding site" evidence="9">
    <location>
        <position position="180"/>
    </location>
    <ligand>
        <name>[4Fe-4S] cluster</name>
        <dbReference type="ChEBI" id="CHEBI:49883"/>
        <note>4Fe-4S-S-AdoMet</note>
    </ligand>
</feature>
<gene>
    <name evidence="12" type="primary">eam</name>
    <name evidence="12" type="ORF">P6N53_02010</name>
</gene>
<keyword evidence="2 9" id="KW-0004">4Fe-4S</keyword>
<dbReference type="CDD" id="cd01335">
    <property type="entry name" value="Radical_SAM"/>
    <property type="match status" value="1"/>
</dbReference>
<protein>
    <submittedName>
        <fullName evidence="12">Glutamate 2,3-aminomutase</fullName>
        <ecNumber evidence="12">5.4.3.9</ecNumber>
    </submittedName>
</protein>
<dbReference type="RefSeq" id="WP_304540750.1">
    <property type="nucleotide sequence ID" value="NZ_JARPTC010000002.1"/>
</dbReference>
<evidence type="ECO:0000256" key="10">
    <source>
        <dbReference type="PIRSR" id="PIRSR603739-50"/>
    </source>
</evidence>
<feature type="binding site" evidence="9">
    <location>
        <position position="183"/>
    </location>
    <ligand>
        <name>[4Fe-4S] cluster</name>
        <dbReference type="ChEBI" id="CHEBI:49883"/>
        <note>4Fe-4S-S-AdoMet</note>
    </ligand>
</feature>
<dbReference type="NCBIfam" id="TIGR04368">
    <property type="entry name" value="Glu_2_3_NH3_mut"/>
    <property type="match status" value="1"/>
</dbReference>
<dbReference type="NCBIfam" id="TIGR00238">
    <property type="entry name" value="KamA family radical SAM protein"/>
    <property type="match status" value="1"/>
</dbReference>
<dbReference type="InterPro" id="IPR030801">
    <property type="entry name" value="Glu_2_3_NH3_mut"/>
</dbReference>
<dbReference type="PANTHER" id="PTHR30538">
    <property type="entry name" value="LYSINE 2,3-AMINOMUTASE-RELATED"/>
    <property type="match status" value="1"/>
</dbReference>
<dbReference type="InterPro" id="IPR025895">
    <property type="entry name" value="LAM_C_dom"/>
</dbReference>
<dbReference type="SFLD" id="SFLDG01070">
    <property type="entry name" value="PLP-dependent"/>
    <property type="match status" value="1"/>
</dbReference>
<feature type="binding site" evidence="9">
    <location>
        <position position="176"/>
    </location>
    <ligand>
        <name>[4Fe-4S] cluster</name>
        <dbReference type="ChEBI" id="CHEBI:49883"/>
        <note>4Fe-4S-S-AdoMet</note>
    </ligand>
</feature>
<name>A0AAW7Z998_9FIRM</name>
<sequence>MSVNLRHEELQLEQEKRRVALRRARELKARIDGYLKEKQNIPNGFEIQEEYCQAKAAILNYFQAGEEQWKDWHWQMTNRIRDVKVLGSLLKLTSEELEDIDKVGRHYRWAVSPYYLALAIAGGVKGPVWVQAIPSIEETKDRYGAEDPMGEEFTSPAPAITRRYPDRLIINVTNQCAMYCRHCQRRRNIGEIDVHKPRKALESAIKYIKENTEIRDVLITGGDALLLSDKQIDWLLTELDNIPHVEIKRIGTRTPVTMPQRITPELCAVLEKHPPIYINSQFNSPLEVTPEAKEACDRLIKAGVVLGNQAVLLKNVNNNANVMKKLNQSLLKIRVRPYYIFHAKAVKGTRHFITGIDEGIEIMEQLRGHTSGLAVPTYIINAPNGYGKTPILPQYLVENKGEQITLRTWEKRIIPYNLGGKSH</sequence>
<evidence type="ECO:0000256" key="4">
    <source>
        <dbReference type="ARBA" id="ARBA00022723"/>
    </source>
</evidence>
<dbReference type="InterPro" id="IPR007197">
    <property type="entry name" value="rSAM"/>
</dbReference>
<keyword evidence="6" id="KW-0408">Iron</keyword>
<proteinExistence type="predicted"/>
<evidence type="ECO:0000259" key="11">
    <source>
        <dbReference type="PROSITE" id="PS51918"/>
    </source>
</evidence>
<feature type="domain" description="Radical SAM core" evidence="11">
    <location>
        <begin position="162"/>
        <end position="383"/>
    </location>
</feature>
<dbReference type="PROSITE" id="PS51918">
    <property type="entry name" value="RADICAL_SAM"/>
    <property type="match status" value="1"/>
</dbReference>